<evidence type="ECO:0000256" key="4">
    <source>
        <dbReference type="ARBA" id="ARBA00023027"/>
    </source>
</evidence>
<keyword evidence="9" id="KW-1185">Reference proteome</keyword>
<evidence type="ECO:0000259" key="7">
    <source>
        <dbReference type="Pfam" id="PF02826"/>
    </source>
</evidence>
<dbReference type="PANTHER" id="PTHR42789:SF1">
    <property type="entry name" value="D-ISOMER SPECIFIC 2-HYDROXYACID DEHYDROGENASE FAMILY PROTEIN (AFU_ORTHOLOGUE AFUA_6G10090)"/>
    <property type="match status" value="1"/>
</dbReference>
<gene>
    <name evidence="8" type="ORF">H1016_00675</name>
</gene>
<dbReference type="InterPro" id="IPR006140">
    <property type="entry name" value="D-isomer_DH_NAD-bd"/>
</dbReference>
<dbReference type="AlphaFoldDB" id="A0A832XJ34"/>
<feature type="domain" description="D-isomer specific 2-hydroxyacid dehydrogenase catalytic" evidence="6">
    <location>
        <begin position="5"/>
        <end position="303"/>
    </location>
</feature>
<comment type="similarity">
    <text evidence="1 5">Belongs to the D-isomer specific 2-hydroxyacid dehydrogenase family.</text>
</comment>
<evidence type="ECO:0000256" key="3">
    <source>
        <dbReference type="ARBA" id="ARBA00023002"/>
    </source>
</evidence>
<accession>A0A832XJ34</accession>
<evidence type="ECO:0000313" key="8">
    <source>
        <dbReference type="EMBL" id="HIK00037.1"/>
    </source>
</evidence>
<name>A0A832XJ34_9ARCH</name>
<proteinExistence type="inferred from homology"/>
<dbReference type="SUPFAM" id="SSF51735">
    <property type="entry name" value="NAD(P)-binding Rossmann-fold domains"/>
    <property type="match status" value="1"/>
</dbReference>
<evidence type="ECO:0000256" key="5">
    <source>
        <dbReference type="RuleBase" id="RU003719"/>
    </source>
</evidence>
<dbReference type="GO" id="GO:0051287">
    <property type="term" value="F:NAD binding"/>
    <property type="evidence" value="ECO:0007669"/>
    <property type="project" value="InterPro"/>
</dbReference>
<dbReference type="Proteomes" id="UP000646946">
    <property type="component" value="Unassembled WGS sequence"/>
</dbReference>
<protein>
    <submittedName>
        <fullName evidence="8">Hydroxyacid dehydrogenase</fullName>
    </submittedName>
</protein>
<dbReference type="FunFam" id="3.40.50.720:FF:000203">
    <property type="entry name" value="D-3-phosphoglycerate dehydrogenase (SerA)"/>
    <property type="match status" value="1"/>
</dbReference>
<reference evidence="8 9" key="1">
    <citation type="journal article" name="Nat. Commun.">
        <title>Undinarchaeota illuminate DPANN phylogeny and the impact of gene transfer on archaeal evolution.</title>
        <authorList>
            <person name="Dombrowski N."/>
            <person name="Williams T.A."/>
            <person name="Sun J."/>
            <person name="Woodcroft B.J."/>
            <person name="Lee J.H."/>
            <person name="Minh B.Q."/>
            <person name="Rinke C."/>
            <person name="Spang A."/>
        </authorList>
    </citation>
    <scope>NUCLEOTIDE SEQUENCE [LARGE SCALE GENOMIC DNA]</scope>
    <source>
        <strain evidence="8">MAG_bin1129</strain>
    </source>
</reference>
<dbReference type="Gene3D" id="3.40.50.720">
    <property type="entry name" value="NAD(P)-binding Rossmann-like Domain"/>
    <property type="match status" value="2"/>
</dbReference>
<evidence type="ECO:0000256" key="1">
    <source>
        <dbReference type="ARBA" id="ARBA00005854"/>
    </source>
</evidence>
<dbReference type="InterPro" id="IPR006139">
    <property type="entry name" value="D-isomer_2_OHA_DH_cat_dom"/>
</dbReference>
<dbReference type="PANTHER" id="PTHR42789">
    <property type="entry name" value="D-ISOMER SPECIFIC 2-HYDROXYACID DEHYDROGENASE FAMILY PROTEIN (AFU_ORTHOLOGUE AFUA_6G10090)"/>
    <property type="match status" value="1"/>
</dbReference>
<evidence type="ECO:0000256" key="2">
    <source>
        <dbReference type="ARBA" id="ARBA00022605"/>
    </source>
</evidence>
<organism evidence="8 9">
    <name type="scientific">Candidatus Naiadarchaeum limnaeum</name>
    <dbReference type="NCBI Taxonomy" id="2756139"/>
    <lineage>
        <taxon>Archaea</taxon>
        <taxon>Candidatus Undinarchaeota</taxon>
        <taxon>Candidatus Undinarchaeia</taxon>
        <taxon>Candidatus Naiadarchaeales</taxon>
        <taxon>Candidatus Naiadarchaeaceae</taxon>
        <taxon>Candidatus Naiadarchaeum</taxon>
    </lineage>
</organism>
<dbReference type="PROSITE" id="PS00065">
    <property type="entry name" value="D_2_HYDROXYACID_DH_1"/>
    <property type="match status" value="1"/>
</dbReference>
<dbReference type="SUPFAM" id="SSF52283">
    <property type="entry name" value="Formate/glycerate dehydrogenase catalytic domain-like"/>
    <property type="match status" value="1"/>
</dbReference>
<dbReference type="Pfam" id="PF00389">
    <property type="entry name" value="2-Hacid_dh"/>
    <property type="match status" value="1"/>
</dbReference>
<dbReference type="EMBL" id="DVAB01000007">
    <property type="protein sequence ID" value="HIK00037.1"/>
    <property type="molecule type" value="Genomic_DNA"/>
</dbReference>
<keyword evidence="2" id="KW-0028">Amino-acid biosynthesis</keyword>
<dbReference type="InterPro" id="IPR050857">
    <property type="entry name" value="D-2-hydroxyacid_DH"/>
</dbReference>
<dbReference type="InterPro" id="IPR036291">
    <property type="entry name" value="NAD(P)-bd_dom_sf"/>
</dbReference>
<keyword evidence="4" id="KW-0520">NAD</keyword>
<keyword evidence="3 5" id="KW-0560">Oxidoreductase</keyword>
<evidence type="ECO:0000313" key="9">
    <source>
        <dbReference type="Proteomes" id="UP000646946"/>
    </source>
</evidence>
<feature type="domain" description="D-isomer specific 2-hydroxyacid dehydrogenase NAD-binding" evidence="7">
    <location>
        <begin position="106"/>
        <end position="280"/>
    </location>
</feature>
<dbReference type="InterPro" id="IPR029752">
    <property type="entry name" value="D-isomer_DH_CS1"/>
</dbReference>
<dbReference type="CDD" id="cd12173">
    <property type="entry name" value="PGDH_4"/>
    <property type="match status" value="1"/>
</dbReference>
<evidence type="ECO:0000259" key="6">
    <source>
        <dbReference type="Pfam" id="PF00389"/>
    </source>
</evidence>
<dbReference type="Pfam" id="PF02826">
    <property type="entry name" value="2-Hacid_dh_C"/>
    <property type="match status" value="1"/>
</dbReference>
<dbReference type="PROSITE" id="PS00670">
    <property type="entry name" value="D_2_HYDROXYACID_DH_2"/>
    <property type="match status" value="1"/>
</dbReference>
<dbReference type="GO" id="GO:0008652">
    <property type="term" value="P:amino acid biosynthetic process"/>
    <property type="evidence" value="ECO:0007669"/>
    <property type="project" value="UniProtKB-KW"/>
</dbReference>
<dbReference type="PROSITE" id="PS00671">
    <property type="entry name" value="D_2_HYDROXYACID_DH_3"/>
    <property type="match status" value="1"/>
</dbReference>
<dbReference type="InterPro" id="IPR029753">
    <property type="entry name" value="D-isomer_DH_CS"/>
</dbReference>
<comment type="caution">
    <text evidence="8">The sequence shown here is derived from an EMBL/GenBank/DDBJ whole genome shotgun (WGS) entry which is preliminary data.</text>
</comment>
<sequence>MSAKILLADPIDKKAFDAIKELAQVKDASKLSRAALLKNISSYEILIVRSRTKVDEQLLKKAKKLKAVVRAGVGLDNIDVEYCNEHNLKVVNTPEAPTISVAELTIGLMLSLLRKIPYADATTKNKKWLKSELTGKELFGKTLGIIGFGRIGPQVAQRAKVFRMEILIFDKRANTEQVRDFGQLVPLQELLRRSDIITLHIPLTDETENMISDAQFKLMKNGAYLINTARGPIVNEQALIKALKSGKLAGAALDVYWGETPFGSKIMQFKDKLILMPHIGSQTYEAQARVGDLLIEKVRQLIAELK</sequence>
<dbReference type="GO" id="GO:0016616">
    <property type="term" value="F:oxidoreductase activity, acting on the CH-OH group of donors, NAD or NADP as acceptor"/>
    <property type="evidence" value="ECO:0007669"/>
    <property type="project" value="InterPro"/>
</dbReference>